<dbReference type="SUPFAM" id="SSF47699">
    <property type="entry name" value="Bifunctional inhibitor/lipid-transfer protein/seed storage 2S albumin"/>
    <property type="match status" value="2"/>
</dbReference>
<organism evidence="5 6">
    <name type="scientific">Digitaria exilis</name>
    <dbReference type="NCBI Taxonomy" id="1010633"/>
    <lineage>
        <taxon>Eukaryota</taxon>
        <taxon>Viridiplantae</taxon>
        <taxon>Streptophyta</taxon>
        <taxon>Embryophyta</taxon>
        <taxon>Tracheophyta</taxon>
        <taxon>Spermatophyta</taxon>
        <taxon>Magnoliopsida</taxon>
        <taxon>Liliopsida</taxon>
        <taxon>Poales</taxon>
        <taxon>Poaceae</taxon>
        <taxon>PACMAD clade</taxon>
        <taxon>Panicoideae</taxon>
        <taxon>Panicodae</taxon>
        <taxon>Paniceae</taxon>
        <taxon>Anthephorinae</taxon>
        <taxon>Digitaria</taxon>
    </lineage>
</organism>
<dbReference type="CDD" id="cd00261">
    <property type="entry name" value="AAI_SS"/>
    <property type="match status" value="2"/>
</dbReference>
<gene>
    <name evidence="5" type="ORF">HU200_040809</name>
</gene>
<dbReference type="AlphaFoldDB" id="A0A835EGW1"/>
<evidence type="ECO:0000259" key="4">
    <source>
        <dbReference type="SMART" id="SM00499"/>
    </source>
</evidence>
<evidence type="ECO:0000256" key="3">
    <source>
        <dbReference type="SAM" id="SignalP"/>
    </source>
</evidence>
<feature type="domain" description="Bifunctional inhibitor/plant lipid transfer protein/seed storage helical" evidence="4">
    <location>
        <begin position="219"/>
        <end position="321"/>
    </location>
</feature>
<keyword evidence="3" id="KW-0732">Signal</keyword>
<evidence type="ECO:0000313" key="6">
    <source>
        <dbReference type="Proteomes" id="UP000636709"/>
    </source>
</evidence>
<dbReference type="GO" id="GO:0004867">
    <property type="term" value="F:serine-type endopeptidase inhibitor activity"/>
    <property type="evidence" value="ECO:0007669"/>
    <property type="project" value="InterPro"/>
</dbReference>
<dbReference type="Gene3D" id="1.10.110.10">
    <property type="entry name" value="Plant lipid-transfer and hydrophobic proteins"/>
    <property type="match status" value="2"/>
</dbReference>
<dbReference type="PROSITE" id="PS00426">
    <property type="entry name" value="CEREAL_TRYP_AMYL_INH"/>
    <property type="match status" value="1"/>
</dbReference>
<comment type="caution">
    <text evidence="5">The sequence shown here is derived from an EMBL/GenBank/DDBJ whole genome shotgun (WGS) entry which is preliminary data.</text>
</comment>
<dbReference type="Proteomes" id="UP000636709">
    <property type="component" value="Unassembled WGS sequence"/>
</dbReference>
<dbReference type="OrthoDB" id="657109at2759"/>
<dbReference type="GO" id="GO:0005576">
    <property type="term" value="C:extracellular region"/>
    <property type="evidence" value="ECO:0007669"/>
    <property type="project" value="UniProtKB-SubCell"/>
</dbReference>
<name>A0A835EGW1_9POAL</name>
<dbReference type="EMBL" id="JACEFO010001972">
    <property type="protein sequence ID" value="KAF8690455.1"/>
    <property type="molecule type" value="Genomic_DNA"/>
</dbReference>
<feature type="signal peptide" evidence="3">
    <location>
        <begin position="1"/>
        <end position="24"/>
    </location>
</feature>
<dbReference type="InterPro" id="IPR006105">
    <property type="entry name" value="Allergen/tryp_amyl_inhib_CS"/>
</dbReference>
<evidence type="ECO:0000256" key="1">
    <source>
        <dbReference type="ARBA" id="ARBA00004613"/>
    </source>
</evidence>
<comment type="subcellular location">
    <subcellularLocation>
        <location evidence="1">Secreted</location>
    </subcellularLocation>
</comment>
<dbReference type="PANTHER" id="PTHR34481:SF11">
    <property type="entry name" value="BIFUNCTIONAL INHIBITOR_PLANT LIPID TRANSFER PROTEIN_SEED STORAGE HELICAL DOMAIN-CONTAINING PROTEIN"/>
    <property type="match status" value="1"/>
</dbReference>
<dbReference type="SMART" id="SM00499">
    <property type="entry name" value="AAI"/>
    <property type="match status" value="2"/>
</dbReference>
<protein>
    <recommendedName>
        <fullName evidence="4">Bifunctional inhibitor/plant lipid transfer protein/seed storage helical domain-containing protein</fullName>
    </recommendedName>
</protein>
<accession>A0A835EGW1</accession>
<dbReference type="PANTHER" id="PTHR34481">
    <property type="entry name" value="TRYPSIN/FACTOR XIIA INHIBITOR-RELATED"/>
    <property type="match status" value="1"/>
</dbReference>
<keyword evidence="6" id="KW-1185">Reference proteome</keyword>
<feature type="domain" description="Bifunctional inhibitor/plant lipid transfer protein/seed storage helical" evidence="4">
    <location>
        <begin position="46"/>
        <end position="135"/>
    </location>
</feature>
<proteinExistence type="predicted"/>
<evidence type="ECO:0000256" key="2">
    <source>
        <dbReference type="ARBA" id="ARBA00022525"/>
    </source>
</evidence>
<keyword evidence="2" id="KW-0964">Secreted</keyword>
<sequence>MASIHALLILPLAVLFALVAACAATTDPTACARGTMAIPVMPVPSCRIYTVSRACGLGGPYGPQDPSTVLKERCCRELAAVPVRCRCAALGFMMDGEIGRLQDFLGCSREVQRSFASGLTRAEECDLQTVDGGMCYQLAAGDHRGGSLSIATTLFPWKPIQFHESILRHVAKPLHLFTKKLKQATMVSSARSSHTVLLSAAAVVLLSLLATASASTNWCEPGLVIPQNPLQSCRAYLVRRTCGPGRGAFVPLPVIRERCCRELEEVVPYCRCGALRIMVDAMPSGGEATSPCSWSAQLELASTLVSEAECNLMTIHGRPFCYALGAEGATSD</sequence>
<dbReference type="InterPro" id="IPR006106">
    <property type="entry name" value="Allergen/soft/tryp_amyl_inhib"/>
</dbReference>
<dbReference type="Pfam" id="PF00234">
    <property type="entry name" value="Tryp_alpha_amyl"/>
    <property type="match status" value="2"/>
</dbReference>
<dbReference type="InterPro" id="IPR016140">
    <property type="entry name" value="Bifunc_inhib/LTP/seed_store"/>
</dbReference>
<dbReference type="InterPro" id="IPR036312">
    <property type="entry name" value="Bifun_inhib/LTP/seed_sf"/>
</dbReference>
<evidence type="ECO:0000313" key="5">
    <source>
        <dbReference type="EMBL" id="KAF8690455.1"/>
    </source>
</evidence>
<reference evidence="5" key="1">
    <citation type="submission" date="2020-07" db="EMBL/GenBank/DDBJ databases">
        <title>Genome sequence and genetic diversity analysis of an under-domesticated orphan crop, white fonio (Digitaria exilis).</title>
        <authorList>
            <person name="Bennetzen J.L."/>
            <person name="Chen S."/>
            <person name="Ma X."/>
            <person name="Wang X."/>
            <person name="Yssel A.E.J."/>
            <person name="Chaluvadi S.R."/>
            <person name="Johnson M."/>
            <person name="Gangashetty P."/>
            <person name="Hamidou F."/>
            <person name="Sanogo M.D."/>
            <person name="Zwaenepoel A."/>
            <person name="Wallace J."/>
            <person name="Van De Peer Y."/>
            <person name="Van Deynze A."/>
        </authorList>
    </citation>
    <scope>NUCLEOTIDE SEQUENCE</scope>
    <source>
        <tissue evidence="5">Leaves</tissue>
    </source>
</reference>
<dbReference type="PRINTS" id="PR00808">
    <property type="entry name" value="AMLASEINHBTR"/>
</dbReference>
<feature type="chain" id="PRO_5032356991" description="Bifunctional inhibitor/plant lipid transfer protein/seed storage helical domain-containing protein" evidence="3">
    <location>
        <begin position="25"/>
        <end position="332"/>
    </location>
</feature>